<dbReference type="Gene3D" id="3.40.50.300">
    <property type="entry name" value="P-loop containing nucleotide triphosphate hydrolases"/>
    <property type="match status" value="1"/>
</dbReference>
<dbReference type="RefSeq" id="WP_180280190.1">
    <property type="nucleotide sequence ID" value="NZ_JABFDB010000001.1"/>
</dbReference>
<dbReference type="InterPro" id="IPR003593">
    <property type="entry name" value="AAA+_ATPase"/>
</dbReference>
<evidence type="ECO:0000259" key="6">
    <source>
        <dbReference type="PROSITE" id="PS50893"/>
    </source>
</evidence>
<evidence type="ECO:0000256" key="4">
    <source>
        <dbReference type="ARBA" id="ARBA00022840"/>
    </source>
</evidence>
<comment type="similarity">
    <text evidence="1">Belongs to the ABC transporter superfamily.</text>
</comment>
<dbReference type="InterPro" id="IPR052156">
    <property type="entry name" value="BCAA_Transport_ATP-bd_LivF"/>
</dbReference>
<keyword evidence="4 7" id="KW-0067">ATP-binding</keyword>
<protein>
    <submittedName>
        <fullName evidence="7">ABC transporter ATP-binding protein</fullName>
    </submittedName>
</protein>
<dbReference type="PROSITE" id="PS50893">
    <property type="entry name" value="ABC_TRANSPORTER_2"/>
    <property type="match status" value="1"/>
</dbReference>
<dbReference type="PANTHER" id="PTHR43820">
    <property type="entry name" value="HIGH-AFFINITY BRANCHED-CHAIN AMINO ACID TRANSPORT ATP-BINDING PROTEIN LIVF"/>
    <property type="match status" value="1"/>
</dbReference>
<name>A0ABX2T2H0_9PROT</name>
<evidence type="ECO:0000256" key="2">
    <source>
        <dbReference type="ARBA" id="ARBA00022448"/>
    </source>
</evidence>
<evidence type="ECO:0000256" key="1">
    <source>
        <dbReference type="ARBA" id="ARBA00005417"/>
    </source>
</evidence>
<dbReference type="InterPro" id="IPR003439">
    <property type="entry name" value="ABC_transporter-like_ATP-bd"/>
</dbReference>
<feature type="domain" description="ABC transporter" evidence="6">
    <location>
        <begin position="23"/>
        <end position="256"/>
    </location>
</feature>
<evidence type="ECO:0000256" key="3">
    <source>
        <dbReference type="ARBA" id="ARBA00022741"/>
    </source>
</evidence>
<gene>
    <name evidence="7" type="ORF">HND93_01885</name>
</gene>
<proteinExistence type="inferred from homology"/>
<dbReference type="CDD" id="cd03224">
    <property type="entry name" value="ABC_TM1139_LivF_branched"/>
    <property type="match status" value="1"/>
</dbReference>
<keyword evidence="5" id="KW-0029">Amino-acid transport</keyword>
<comment type="caution">
    <text evidence="7">The sequence shown here is derived from an EMBL/GenBank/DDBJ whole genome shotgun (WGS) entry which is preliminary data.</text>
</comment>
<dbReference type="Pfam" id="PF00005">
    <property type="entry name" value="ABC_tran"/>
    <property type="match status" value="1"/>
</dbReference>
<evidence type="ECO:0000313" key="7">
    <source>
        <dbReference type="EMBL" id="NYZ18448.1"/>
    </source>
</evidence>
<dbReference type="InterPro" id="IPR027417">
    <property type="entry name" value="P-loop_NTPase"/>
</dbReference>
<evidence type="ECO:0000313" key="8">
    <source>
        <dbReference type="Proteomes" id="UP000584642"/>
    </source>
</evidence>
<reference evidence="7 8" key="1">
    <citation type="submission" date="2020-05" db="EMBL/GenBank/DDBJ databases">
        <title>Azospirillum oleiclasticum sp. nov, a nitrogen-fixing and heavy crude oil-emulsifying bacterium isolated from the crude oil of Yumen Oilfield.</title>
        <authorList>
            <person name="Wu D."/>
            <person name="Cai M."/>
            <person name="Zhang X."/>
        </authorList>
    </citation>
    <scope>NUCLEOTIDE SEQUENCE [LARGE SCALE GENOMIC DNA]</scope>
    <source>
        <strain evidence="7 8">ROY-1-1-2</strain>
    </source>
</reference>
<dbReference type="PANTHER" id="PTHR43820:SF4">
    <property type="entry name" value="HIGH-AFFINITY BRANCHED-CHAIN AMINO ACID TRANSPORT ATP-BINDING PROTEIN LIVF"/>
    <property type="match status" value="1"/>
</dbReference>
<dbReference type="PROSITE" id="PS00211">
    <property type="entry name" value="ABC_TRANSPORTER_1"/>
    <property type="match status" value="1"/>
</dbReference>
<dbReference type="GO" id="GO:0005524">
    <property type="term" value="F:ATP binding"/>
    <property type="evidence" value="ECO:0007669"/>
    <property type="project" value="UniProtKB-KW"/>
</dbReference>
<dbReference type="Proteomes" id="UP000584642">
    <property type="component" value="Unassembled WGS sequence"/>
</dbReference>
<dbReference type="InterPro" id="IPR017871">
    <property type="entry name" value="ABC_transporter-like_CS"/>
</dbReference>
<keyword evidence="3" id="KW-0547">Nucleotide-binding</keyword>
<dbReference type="SMART" id="SM00382">
    <property type="entry name" value="AAA"/>
    <property type="match status" value="1"/>
</dbReference>
<sequence length="256" mass="27117">MTATATATARRPDAAAAPAEDVIEVQGMAAGYDGAWILEDIGFTARRGEVLGVLGRNGVGKSTLVNGLLNLGPTVTGRVLIKGRDVVGWPTHRIVRLGIGIVPQGRGIFGNLTVEDNLRLALFGARATAANGWTLERVYDSFAKLGQRRHVSASALSGGERQLLAMSRALLTQADILILDEPTEGLAPMVVEEVIVGNIRSLRREGVTVILVEQNIALALDLADQAIVLSDGGIVFCGSADTLKQREDIQNEYLGV</sequence>
<keyword evidence="2" id="KW-0813">Transport</keyword>
<dbReference type="EMBL" id="JABFDB010000001">
    <property type="protein sequence ID" value="NYZ18448.1"/>
    <property type="molecule type" value="Genomic_DNA"/>
</dbReference>
<evidence type="ECO:0000256" key="5">
    <source>
        <dbReference type="ARBA" id="ARBA00022970"/>
    </source>
</evidence>
<accession>A0ABX2T2H0</accession>
<dbReference type="SUPFAM" id="SSF52540">
    <property type="entry name" value="P-loop containing nucleoside triphosphate hydrolases"/>
    <property type="match status" value="1"/>
</dbReference>
<organism evidence="7 8">
    <name type="scientific">Azospirillum oleiclasticum</name>
    <dbReference type="NCBI Taxonomy" id="2735135"/>
    <lineage>
        <taxon>Bacteria</taxon>
        <taxon>Pseudomonadati</taxon>
        <taxon>Pseudomonadota</taxon>
        <taxon>Alphaproteobacteria</taxon>
        <taxon>Rhodospirillales</taxon>
        <taxon>Azospirillaceae</taxon>
        <taxon>Azospirillum</taxon>
    </lineage>
</organism>
<keyword evidence="8" id="KW-1185">Reference proteome</keyword>